<reference evidence="2 3" key="1">
    <citation type="journal article" date="2014" name="Int. J. Syst. Evol. Microbiol.">
        <title>Complete genome sequence of Corynebacterium casei LMG S-19264T (=DSM 44701T), isolated from a smear-ripened cheese.</title>
        <authorList>
            <consortium name="US DOE Joint Genome Institute (JGI-PGF)"/>
            <person name="Walter F."/>
            <person name="Albersmeier A."/>
            <person name="Kalinowski J."/>
            <person name="Ruckert C."/>
        </authorList>
    </citation>
    <scope>NUCLEOTIDE SEQUENCE [LARGE SCALE GENOMIC DNA]</scope>
    <source>
        <strain evidence="2 3">JCM 4677</strain>
    </source>
</reference>
<feature type="transmembrane region" description="Helical" evidence="1">
    <location>
        <begin position="142"/>
        <end position="159"/>
    </location>
</feature>
<keyword evidence="1" id="KW-0472">Membrane</keyword>
<sequence length="231" mass="23486">MSITTTAPPVATVTPAVTVGGPATANGPAAARLPGDVDNRATYLSFGLAYLLGHGSAAVSKGDTPLLGLPGWLPMALLGAGLAVGTVQATAAAMRAQRATTDPDDVLSGQLLGAAWITAFAALFLAITGLASALDMPDVQTLLWPTGSGFVVGLLYVAEGAQRRNLLHYTLGTWLALTSTAALLLGTPGFYWVLTLAGGGAYAIAAVLEHRRLGSRAGQARSPRTPEQGLR</sequence>
<dbReference type="EMBL" id="AP023440">
    <property type="protein sequence ID" value="BCL28766.1"/>
    <property type="molecule type" value="Genomic_DNA"/>
</dbReference>
<feature type="transmembrane region" description="Helical" evidence="1">
    <location>
        <begin position="106"/>
        <end position="130"/>
    </location>
</feature>
<dbReference type="Proteomes" id="UP000516444">
    <property type="component" value="Chromosome"/>
</dbReference>
<feature type="transmembrane region" description="Helical" evidence="1">
    <location>
        <begin position="72"/>
        <end position="94"/>
    </location>
</feature>
<evidence type="ECO:0000313" key="2">
    <source>
        <dbReference type="EMBL" id="BCL28766.1"/>
    </source>
</evidence>
<protein>
    <submittedName>
        <fullName evidence="2">Uncharacterized protein</fullName>
    </submittedName>
</protein>
<proteinExistence type="predicted"/>
<keyword evidence="3" id="KW-1185">Reference proteome</keyword>
<evidence type="ECO:0000313" key="3">
    <source>
        <dbReference type="Proteomes" id="UP000516444"/>
    </source>
</evidence>
<keyword evidence="1" id="KW-1133">Transmembrane helix</keyword>
<gene>
    <name evidence="2" type="ORF">GCM10017557_36250</name>
</gene>
<dbReference type="KEGG" id="sgm:GCM10017557_36250"/>
<evidence type="ECO:0000256" key="1">
    <source>
        <dbReference type="SAM" id="Phobius"/>
    </source>
</evidence>
<feature type="transmembrane region" description="Helical" evidence="1">
    <location>
        <begin position="166"/>
        <end position="184"/>
    </location>
</feature>
<organism evidence="2 3">
    <name type="scientific">Streptomyces aurantiacus</name>
    <dbReference type="NCBI Taxonomy" id="47760"/>
    <lineage>
        <taxon>Bacteria</taxon>
        <taxon>Bacillati</taxon>
        <taxon>Actinomycetota</taxon>
        <taxon>Actinomycetes</taxon>
        <taxon>Kitasatosporales</taxon>
        <taxon>Streptomycetaceae</taxon>
        <taxon>Streptomyces</taxon>
        <taxon>Streptomyces aurantiacus group</taxon>
    </lineage>
</organism>
<accession>A0A7G1P4P0</accession>
<name>A0A7G1P4P0_9ACTN</name>
<feature type="transmembrane region" description="Helical" evidence="1">
    <location>
        <begin position="190"/>
        <end position="208"/>
    </location>
</feature>
<dbReference type="RefSeq" id="WP_055511240.1">
    <property type="nucleotide sequence ID" value="NZ_AP023440.1"/>
</dbReference>
<keyword evidence="1" id="KW-0812">Transmembrane</keyword>
<dbReference type="AlphaFoldDB" id="A0A7G1P4P0"/>